<dbReference type="HOGENOM" id="CLU_926650_0_0_9"/>
<evidence type="ECO:0000313" key="2">
    <source>
        <dbReference type="EMBL" id="EGC68170.1"/>
    </source>
</evidence>
<sequence length="300" mass="33805">MSKLFRKAVIYIIAFKMIAQSFSVPLNMAFAETLTDFDDVSETNEFPSIVEQTEADELKDETFHFSDTYLKGKVSEPIIVKIFSNSEYLSVPITLPEEAQIVEEKLPEGISIKQEAQLGRWLIESVRPQDTFDIPLFFEVPGKYQVSVLEKILVLEIEEEQPTNDARDTESEENNGIFPDEDGIAGQESVETGIDYEAYSEHLELFNEVFEGTPLNENRKVIVDVNNLQDYFHFIGNAKNDGFGQVTLTEEVTNQAGAITLKEKMLSGYPMRVTGSINTGRLSNSQLIMGKIIILLVLIL</sequence>
<reference evidence="2 3" key="1">
    <citation type="submission" date="2011-01" db="EMBL/GenBank/DDBJ databases">
        <authorList>
            <person name="Muzny D."/>
            <person name="Qin X."/>
            <person name="Deng J."/>
            <person name="Jiang H."/>
            <person name="Liu Y."/>
            <person name="Qu J."/>
            <person name="Song X.-Z."/>
            <person name="Zhang L."/>
            <person name="Thornton R."/>
            <person name="Coyle M."/>
            <person name="Francisco L."/>
            <person name="Jackson L."/>
            <person name="Javaid M."/>
            <person name="Korchina V."/>
            <person name="Kovar C."/>
            <person name="Mata R."/>
            <person name="Mathew T."/>
            <person name="Ngo R."/>
            <person name="Nguyen L."/>
            <person name="Nguyen N."/>
            <person name="Okwuonu G."/>
            <person name="Ongeri F."/>
            <person name="Pham C."/>
            <person name="Simmons D."/>
            <person name="Wilczek-Boney K."/>
            <person name="Hale W."/>
            <person name="Jakkamsetti A."/>
            <person name="Pham P."/>
            <person name="Ruth R."/>
            <person name="San Lucas F."/>
            <person name="Warren J."/>
            <person name="Zhang J."/>
            <person name="Zhao Z."/>
            <person name="Zhou C."/>
            <person name="Zhu D."/>
            <person name="Lee S."/>
            <person name="Bess C."/>
            <person name="Blankenburg K."/>
            <person name="Forbes L."/>
            <person name="Fu Q."/>
            <person name="Gubbala S."/>
            <person name="Hirani K."/>
            <person name="Jayaseelan J.C."/>
            <person name="Lara F."/>
            <person name="Munidasa M."/>
            <person name="Palculict T."/>
            <person name="Patil S."/>
            <person name="Pu L.-L."/>
            <person name="Saada N."/>
            <person name="Tang L."/>
            <person name="Weissenberger G."/>
            <person name="Zhu Y."/>
            <person name="Hemphill L."/>
            <person name="Shang Y."/>
            <person name="Youmans B."/>
            <person name="Ayvaz T."/>
            <person name="Ross M."/>
            <person name="Santibanez J."/>
            <person name="Aqrawi P."/>
            <person name="Gross S."/>
            <person name="Joshi V."/>
            <person name="Fowler G."/>
            <person name="Nazareth L."/>
            <person name="Reid J."/>
            <person name="Worley K."/>
            <person name="Petrosino J."/>
            <person name="Highlander S."/>
            <person name="Gibbs R."/>
        </authorList>
    </citation>
    <scope>NUCLEOTIDE SEQUENCE [LARGE SCALE GENOMIC DNA]</scope>
    <source>
        <strain evidence="2 3">ATCC 12755</strain>
    </source>
</reference>
<accession>F0EPE5</accession>
<dbReference type="AlphaFoldDB" id="F0EPE5"/>
<protein>
    <submittedName>
        <fullName evidence="2">Uncharacterized protein</fullName>
    </submittedName>
</protein>
<dbReference type="Gene3D" id="2.60.120.200">
    <property type="match status" value="1"/>
</dbReference>
<gene>
    <name evidence="2" type="ORF">HMPREF9087_3287</name>
</gene>
<proteinExistence type="predicted"/>
<dbReference type="EMBL" id="AEWT01000031">
    <property type="protein sequence ID" value="EGC68170.1"/>
    <property type="molecule type" value="Genomic_DNA"/>
</dbReference>
<evidence type="ECO:0000256" key="1">
    <source>
        <dbReference type="SAM" id="MobiDB-lite"/>
    </source>
</evidence>
<feature type="region of interest" description="Disordered" evidence="1">
    <location>
        <begin position="160"/>
        <end position="184"/>
    </location>
</feature>
<evidence type="ECO:0000313" key="3">
    <source>
        <dbReference type="Proteomes" id="UP000004835"/>
    </source>
</evidence>
<dbReference type="Proteomes" id="UP000004835">
    <property type="component" value="Unassembled WGS sequence"/>
</dbReference>
<organism evidence="2 3">
    <name type="scientific">Enterococcus casseliflavus ATCC 12755</name>
    <dbReference type="NCBI Taxonomy" id="888066"/>
    <lineage>
        <taxon>Bacteria</taxon>
        <taxon>Bacillati</taxon>
        <taxon>Bacillota</taxon>
        <taxon>Bacilli</taxon>
        <taxon>Lactobacillales</taxon>
        <taxon>Enterococcaceae</taxon>
        <taxon>Enterococcus</taxon>
    </lineage>
</organism>
<comment type="caution">
    <text evidence="2">The sequence shown here is derived from an EMBL/GenBank/DDBJ whole genome shotgun (WGS) entry which is preliminary data.</text>
</comment>
<dbReference type="RefSeq" id="WP_005237414.1">
    <property type="nucleotide sequence ID" value="NZ_GL872323.1"/>
</dbReference>
<name>F0EPE5_ENTCA</name>